<dbReference type="Pfam" id="PF17888">
    <property type="entry name" value="Carm_PH"/>
    <property type="match status" value="1"/>
</dbReference>
<dbReference type="PANTHER" id="PTHR24112">
    <property type="entry name" value="LEUCINE-RICH REPEAT, ISOFORM F-RELATED"/>
    <property type="match status" value="1"/>
</dbReference>
<dbReference type="Proteomes" id="UP001311232">
    <property type="component" value="Unassembled WGS sequence"/>
</dbReference>
<gene>
    <name evidence="2" type="ORF">CRENBAI_002262</name>
</gene>
<accession>A0AAV9RE82</accession>
<name>A0AAV9RE82_9TELE</name>
<sequence length="295" mass="33269">MASKENSAVGFVNVSREITESIRKVLDKQPIKFVRAIKQETRGGKSEDRVLVLATWRLYLFAVKVPTKVEVTFNFLEIRAMNTYPDYQVVIDTDKTTYSLRLQTQDQLDHMVNHINYALSRVFNNSIYAPPICRAEGDLPDGSHKFSPNSESSLEPPKTCGGFSETYAALCDYNGIGCKEEVQWDVDTIYHSQDNREFNLLDFSHLDSRDLAVIVASIAYNTWFTKLYCKDMRIGSEVVDQILHTVSKSNSLEELTLENAGLKADFPQKMASALSENPASVIHSLSLAHNTLDNQ</sequence>
<comment type="caution">
    <text evidence="2">The sequence shown here is derived from an EMBL/GenBank/DDBJ whole genome shotgun (WGS) entry which is preliminary data.</text>
</comment>
<keyword evidence="3" id="KW-1185">Reference proteome</keyword>
<organism evidence="2 3">
    <name type="scientific">Crenichthys baileyi</name>
    <name type="common">White River springfish</name>
    <dbReference type="NCBI Taxonomy" id="28760"/>
    <lineage>
        <taxon>Eukaryota</taxon>
        <taxon>Metazoa</taxon>
        <taxon>Chordata</taxon>
        <taxon>Craniata</taxon>
        <taxon>Vertebrata</taxon>
        <taxon>Euteleostomi</taxon>
        <taxon>Actinopterygii</taxon>
        <taxon>Neopterygii</taxon>
        <taxon>Teleostei</taxon>
        <taxon>Neoteleostei</taxon>
        <taxon>Acanthomorphata</taxon>
        <taxon>Ovalentaria</taxon>
        <taxon>Atherinomorphae</taxon>
        <taxon>Cyprinodontiformes</taxon>
        <taxon>Goodeidae</taxon>
        <taxon>Crenichthys</taxon>
    </lineage>
</organism>
<dbReference type="GO" id="GO:0034315">
    <property type="term" value="P:regulation of Arp2/3 complex-mediated actin nucleation"/>
    <property type="evidence" value="ECO:0007669"/>
    <property type="project" value="TreeGrafter"/>
</dbReference>
<dbReference type="InterPro" id="IPR011993">
    <property type="entry name" value="PH-like_dom_sf"/>
</dbReference>
<dbReference type="InterPro" id="IPR041245">
    <property type="entry name" value="CARMIL_PH"/>
</dbReference>
<dbReference type="AlphaFoldDB" id="A0AAV9RE82"/>
<dbReference type="InterPro" id="IPR032675">
    <property type="entry name" value="LRR_dom_sf"/>
</dbReference>
<evidence type="ECO:0000313" key="2">
    <source>
        <dbReference type="EMBL" id="KAK5607301.1"/>
    </source>
</evidence>
<dbReference type="Gene3D" id="2.30.29.30">
    <property type="entry name" value="Pleckstrin-homology domain (PH domain)/Phosphotyrosine-binding domain (PTB)"/>
    <property type="match status" value="1"/>
</dbReference>
<dbReference type="InterPro" id="IPR051279">
    <property type="entry name" value="PP1-Reg/Actin-Interact_Protein"/>
</dbReference>
<dbReference type="GO" id="GO:0005886">
    <property type="term" value="C:plasma membrane"/>
    <property type="evidence" value="ECO:0007669"/>
    <property type="project" value="TreeGrafter"/>
</dbReference>
<evidence type="ECO:0000313" key="3">
    <source>
        <dbReference type="Proteomes" id="UP001311232"/>
    </source>
</evidence>
<dbReference type="GO" id="GO:0030027">
    <property type="term" value="C:lamellipodium"/>
    <property type="evidence" value="ECO:0007669"/>
    <property type="project" value="TreeGrafter"/>
</dbReference>
<proteinExistence type="predicted"/>
<reference evidence="2 3" key="1">
    <citation type="submission" date="2021-06" db="EMBL/GenBank/DDBJ databases">
        <authorList>
            <person name="Palmer J.M."/>
        </authorList>
    </citation>
    <scope>NUCLEOTIDE SEQUENCE [LARGE SCALE GENOMIC DNA]</scope>
    <source>
        <strain evidence="2 3">MEX-2019</strain>
        <tissue evidence="2">Muscle</tissue>
    </source>
</reference>
<dbReference type="GO" id="GO:0016477">
    <property type="term" value="P:cell migration"/>
    <property type="evidence" value="ECO:0007669"/>
    <property type="project" value="TreeGrafter"/>
</dbReference>
<dbReference type="SUPFAM" id="SSF52047">
    <property type="entry name" value="RNI-like"/>
    <property type="match status" value="1"/>
</dbReference>
<dbReference type="EMBL" id="JAHHUM010002028">
    <property type="protein sequence ID" value="KAK5607301.1"/>
    <property type="molecule type" value="Genomic_DNA"/>
</dbReference>
<dbReference type="Gene3D" id="3.80.10.10">
    <property type="entry name" value="Ribonuclease Inhibitor"/>
    <property type="match status" value="1"/>
</dbReference>
<evidence type="ECO:0000259" key="1">
    <source>
        <dbReference type="Pfam" id="PF17888"/>
    </source>
</evidence>
<protein>
    <recommendedName>
        <fullName evidence="1">CARMIL pleckstrin homology domain-containing protein</fullName>
    </recommendedName>
</protein>
<feature type="domain" description="CARMIL pleckstrin homology" evidence="1">
    <location>
        <begin position="31"/>
        <end position="124"/>
    </location>
</feature>
<dbReference type="PANTHER" id="PTHR24112:SF43">
    <property type="entry name" value="CAPPING PROTEIN, ARP2_3 AND MYOSIN-I LINKER PROTEIN 3"/>
    <property type="match status" value="1"/>
</dbReference>
<feature type="non-terminal residue" evidence="2">
    <location>
        <position position="295"/>
    </location>
</feature>